<organism evidence="10">
    <name type="scientific">uncultured delta proteobacterium</name>
    <dbReference type="NCBI Taxonomy" id="34034"/>
    <lineage>
        <taxon>Bacteria</taxon>
        <taxon>Deltaproteobacteria</taxon>
        <taxon>environmental samples</taxon>
    </lineage>
</organism>
<evidence type="ECO:0000256" key="4">
    <source>
        <dbReference type="ARBA" id="ARBA00022692"/>
    </source>
</evidence>
<evidence type="ECO:0000256" key="9">
    <source>
        <dbReference type="SAM" id="Phobius"/>
    </source>
</evidence>
<evidence type="ECO:0000256" key="2">
    <source>
        <dbReference type="ARBA" id="ARBA00022448"/>
    </source>
</evidence>
<evidence type="ECO:0000256" key="8">
    <source>
        <dbReference type="ARBA" id="ARBA00037998"/>
    </source>
</evidence>
<name>A0A212JA59_9DELT</name>
<dbReference type="Pfam" id="PF02653">
    <property type="entry name" value="BPD_transp_2"/>
    <property type="match status" value="1"/>
</dbReference>
<evidence type="ECO:0000256" key="6">
    <source>
        <dbReference type="ARBA" id="ARBA00022989"/>
    </source>
</evidence>
<accession>A0A212JA59</accession>
<dbReference type="PANTHER" id="PTHR11795:SF442">
    <property type="entry name" value="ABC TRANSPORTER ATP-BINDING PROTEIN"/>
    <property type="match status" value="1"/>
</dbReference>
<proteinExistence type="inferred from homology"/>
<feature type="transmembrane region" description="Helical" evidence="9">
    <location>
        <begin position="262"/>
        <end position="280"/>
    </location>
</feature>
<evidence type="ECO:0000256" key="5">
    <source>
        <dbReference type="ARBA" id="ARBA00022970"/>
    </source>
</evidence>
<keyword evidence="4 9" id="KW-0812">Transmembrane</keyword>
<evidence type="ECO:0000313" key="10">
    <source>
        <dbReference type="EMBL" id="SBV96331.1"/>
    </source>
</evidence>
<comment type="subcellular location">
    <subcellularLocation>
        <location evidence="1">Cell membrane</location>
        <topology evidence="1">Multi-pass membrane protein</topology>
    </subcellularLocation>
</comment>
<dbReference type="GO" id="GO:0005886">
    <property type="term" value="C:plasma membrane"/>
    <property type="evidence" value="ECO:0007669"/>
    <property type="project" value="UniProtKB-SubCell"/>
</dbReference>
<evidence type="ECO:0000256" key="1">
    <source>
        <dbReference type="ARBA" id="ARBA00004651"/>
    </source>
</evidence>
<dbReference type="PANTHER" id="PTHR11795">
    <property type="entry name" value="BRANCHED-CHAIN AMINO ACID TRANSPORT SYSTEM PERMEASE PROTEIN LIVH"/>
    <property type="match status" value="1"/>
</dbReference>
<keyword evidence="3" id="KW-1003">Cell membrane</keyword>
<comment type="similarity">
    <text evidence="8">Belongs to the binding-protein-dependent transport system permease family. LivHM subfamily.</text>
</comment>
<gene>
    <name evidence="10" type="ORF">KL86DPRO_11027</name>
</gene>
<evidence type="ECO:0000256" key="3">
    <source>
        <dbReference type="ARBA" id="ARBA00022475"/>
    </source>
</evidence>
<dbReference type="AlphaFoldDB" id="A0A212JA59"/>
<feature type="transmembrane region" description="Helical" evidence="9">
    <location>
        <begin position="188"/>
        <end position="211"/>
    </location>
</feature>
<dbReference type="GO" id="GO:0022857">
    <property type="term" value="F:transmembrane transporter activity"/>
    <property type="evidence" value="ECO:0007669"/>
    <property type="project" value="InterPro"/>
</dbReference>
<feature type="transmembrane region" description="Helical" evidence="9">
    <location>
        <begin position="223"/>
        <end position="256"/>
    </location>
</feature>
<protein>
    <submittedName>
        <fullName evidence="10">Inner-membrane translocator</fullName>
    </submittedName>
</protein>
<dbReference type="InterPro" id="IPR052157">
    <property type="entry name" value="BCAA_transport_permease"/>
</dbReference>
<dbReference type="InterPro" id="IPR001851">
    <property type="entry name" value="ABC_transp_permease"/>
</dbReference>
<dbReference type="CDD" id="cd06582">
    <property type="entry name" value="TM_PBP1_LivH_like"/>
    <property type="match status" value="1"/>
</dbReference>
<keyword evidence="6 9" id="KW-1133">Transmembrane helix</keyword>
<dbReference type="GO" id="GO:0006865">
    <property type="term" value="P:amino acid transport"/>
    <property type="evidence" value="ECO:0007669"/>
    <property type="project" value="UniProtKB-KW"/>
</dbReference>
<dbReference type="EMBL" id="FLUQ01000001">
    <property type="protein sequence ID" value="SBV96331.1"/>
    <property type="molecule type" value="Genomic_DNA"/>
</dbReference>
<reference evidence="10" key="1">
    <citation type="submission" date="2016-04" db="EMBL/GenBank/DDBJ databases">
        <authorList>
            <person name="Evans L.H."/>
            <person name="Alamgir A."/>
            <person name="Owens N."/>
            <person name="Weber N.D."/>
            <person name="Virtaneva K."/>
            <person name="Barbian K."/>
            <person name="Babar A."/>
            <person name="Rosenke K."/>
        </authorList>
    </citation>
    <scope>NUCLEOTIDE SEQUENCE</scope>
    <source>
        <strain evidence="10">86</strain>
    </source>
</reference>
<feature type="transmembrane region" description="Helical" evidence="9">
    <location>
        <begin position="89"/>
        <end position="111"/>
    </location>
</feature>
<sequence length="287" mass="31102">MLELSLFCNGIVLGLVYAAVALGFSLVLGVSGVINFSHGITFTFGAYFFWAMYETIGWIPAMIVSPLFVALIGFFVERLIVRRVYGQDPLMGLLITLGFAMAMEELIRMIFGPAPHNVNAPAFASGVIIIGDFLYSQYRLFIAFVAAVMVASVWIFTEKSKYGAVVKAGMFNSEMVGALGHDLYRMRLYIMILGSFLAGLAGILAAPIWSVKSGMGNSILMPSFLIVLMGGLGSIPGTLIGGLLVGLCLSMGTLIAPRFVDIMPYILMGVIVYFWPRGLMGQQNIIE</sequence>
<feature type="transmembrane region" description="Helical" evidence="9">
    <location>
        <begin position="140"/>
        <end position="157"/>
    </location>
</feature>
<keyword evidence="2" id="KW-0813">Transport</keyword>
<keyword evidence="5" id="KW-0029">Amino-acid transport</keyword>
<feature type="transmembrane region" description="Helical" evidence="9">
    <location>
        <begin position="56"/>
        <end position="77"/>
    </location>
</feature>
<keyword evidence="7 9" id="KW-0472">Membrane</keyword>
<evidence type="ECO:0000256" key="7">
    <source>
        <dbReference type="ARBA" id="ARBA00023136"/>
    </source>
</evidence>
<feature type="transmembrane region" description="Helical" evidence="9">
    <location>
        <begin position="12"/>
        <end position="36"/>
    </location>
</feature>